<dbReference type="PATRIC" id="fig|717959.3.peg.1090"/>
<keyword evidence="1" id="KW-0812">Transmembrane</keyword>
<gene>
    <name evidence="2" type="ORF">AL1_25770</name>
</gene>
<name>D4IPB5_9BACT</name>
<proteinExistence type="predicted"/>
<sequence length="303" mass="35052">MLSLRKSASAMNLRKTDRSELNLFPALSFLVVCFIGGYFLWATKDALPSEADNTDFRYAPSRAKELAQELDSIYSCKSGPGMEEFLETWHRKYTSNASAPDNQNDTLRNVYNLFTTLFNPDPTLRPRGFRSDSAYRYVVIQSQLTFCVAEDGMFDYYYESSPPPTFPTDGFYLLRKAGAYYRVLDDFRPQIRQAGLKQLYLTDEYKDALELFLEKNGYWPDEERTSAESGRKRMRFLQNYWYVINGHWEGWHLGIPAIGYIVLNKSLDKAVAEVVEEYNGSGVLLHKTHSGWKEVGGLYHWEE</sequence>
<dbReference type="Proteomes" id="UP000008794">
    <property type="component" value="Chromosome"/>
</dbReference>
<protein>
    <submittedName>
        <fullName evidence="2">Uncharacterized protein</fullName>
    </submittedName>
</protein>
<feature type="transmembrane region" description="Helical" evidence="1">
    <location>
        <begin position="21"/>
        <end position="41"/>
    </location>
</feature>
<reference evidence="2 3" key="1">
    <citation type="submission" date="2010-03" db="EMBL/GenBank/DDBJ databases">
        <title>The genome sequence of Alistipes shahii WAL 8301.</title>
        <authorList>
            <consortium name="metaHIT consortium -- http://www.metahit.eu/"/>
            <person name="Pajon A."/>
            <person name="Turner K."/>
            <person name="Parkhill J."/>
        </authorList>
    </citation>
    <scope>NUCLEOTIDE SEQUENCE [LARGE SCALE GENOMIC DNA]</scope>
    <source>
        <strain evidence="2 3">WAL 8301</strain>
    </source>
</reference>
<keyword evidence="3" id="KW-1185">Reference proteome</keyword>
<evidence type="ECO:0000313" key="3">
    <source>
        <dbReference type="Proteomes" id="UP000008794"/>
    </source>
</evidence>
<dbReference type="EMBL" id="FP929032">
    <property type="protein sequence ID" value="CBK64777.1"/>
    <property type="molecule type" value="Genomic_DNA"/>
</dbReference>
<evidence type="ECO:0000256" key="1">
    <source>
        <dbReference type="SAM" id="Phobius"/>
    </source>
</evidence>
<reference evidence="2 3" key="2">
    <citation type="submission" date="2010-03" db="EMBL/GenBank/DDBJ databases">
        <authorList>
            <person name="Pajon A."/>
        </authorList>
    </citation>
    <scope>NUCLEOTIDE SEQUENCE [LARGE SCALE GENOMIC DNA]</scope>
    <source>
        <strain evidence="2 3">WAL 8301</strain>
    </source>
</reference>
<keyword evidence="1" id="KW-0472">Membrane</keyword>
<dbReference type="HOGENOM" id="CLU_917132_0_0_10"/>
<dbReference type="KEGG" id="ash:AL1_25770"/>
<keyword evidence="1" id="KW-1133">Transmembrane helix</keyword>
<accession>D4IPB5</accession>
<organism evidence="2 3">
    <name type="scientific">Alistipes shahii WAL 8301</name>
    <dbReference type="NCBI Taxonomy" id="717959"/>
    <lineage>
        <taxon>Bacteria</taxon>
        <taxon>Pseudomonadati</taxon>
        <taxon>Bacteroidota</taxon>
        <taxon>Bacteroidia</taxon>
        <taxon>Bacteroidales</taxon>
        <taxon>Rikenellaceae</taxon>
        <taxon>Alistipes</taxon>
    </lineage>
</organism>
<evidence type="ECO:0000313" key="2">
    <source>
        <dbReference type="EMBL" id="CBK64777.1"/>
    </source>
</evidence>
<dbReference type="AlphaFoldDB" id="D4IPB5"/>